<dbReference type="EMBL" id="HE575323">
    <property type="protein sequence ID" value="CCC93800.1"/>
    <property type="molecule type" value="Genomic_DNA"/>
</dbReference>
<reference evidence="2" key="1">
    <citation type="journal article" date="2012" name="Proc. Natl. Acad. Sci. U.S.A.">
        <title>Antigenic diversity is generated by distinct evolutionary mechanisms in African trypanosome species.</title>
        <authorList>
            <person name="Jackson A.P."/>
            <person name="Berry A."/>
            <person name="Aslett M."/>
            <person name="Allison H.C."/>
            <person name="Burton P."/>
            <person name="Vavrova-Anderson J."/>
            <person name="Brown R."/>
            <person name="Browne H."/>
            <person name="Corton N."/>
            <person name="Hauser H."/>
            <person name="Gamble J."/>
            <person name="Gilderthorp R."/>
            <person name="Marcello L."/>
            <person name="McQuillan J."/>
            <person name="Otto T.D."/>
            <person name="Quail M.A."/>
            <person name="Sanders M.J."/>
            <person name="van Tonder A."/>
            <person name="Ginger M.L."/>
            <person name="Field M.C."/>
            <person name="Barry J.D."/>
            <person name="Hertz-Fowler C."/>
            <person name="Berriman M."/>
        </authorList>
    </citation>
    <scope>NUCLEOTIDE SEQUENCE</scope>
    <source>
        <strain evidence="2">IL3000</strain>
    </source>
</reference>
<sequence>MPNSQWVLCFASIRFDIDIGPVVEHVVPPDALTDEGKRLLTQVGFPDCNPECGHDLIFYFHMKSLSVVNPNGSSEEIDKISSTCTTEITSDVLLSSSATNIYGSTYFRQKNDASVPRGYVQQAFVLLSYLPYLTAHDIMLRILALRLCQCCPLSPDTEKRTVLSALSPVPSAPFEMDLSFDAERYSQKDILERALEEIEDWPTPHPHVQYDLTLLRQPFSFVTVTRRLQALDAQSSFGCMRRAMRVDERVTFLGDKRQSVGEYNILPLYALLNEHLSNLTRIWELILSHEPLFIWSNTPSMASGVAVAVVSLIEPIVYNGTLRPYLTVQDKTFTQLSQKGKTKPFTPGESIIVASTNPFFSRAFEGWGNQLTVMDRCARSSGSAKVKNVEDNHDTAGSNTEPCSTGCSPRGSPRGNCGTPGSPSASDGGGRGVASSPRFPLIFTYESFQPALTAAKKASTGFPMLPFRQNSATLPSSRGVGTFVSPFHFLVDHRTLTAALLKRLEQASRLSEEAQLALLNMNMWDSSGGLEGTPASGAVVCDESDGGMPAGMGANSPQKLFQRNIADDVTRKFFVTLTQEFLLPVCAWFQTTTSGFSLFHLCNPTVCVALSPQSFLLYLKDNRDGVPSFLSHSPYKTYSAMYERFATGSLFRSYILKLVDRRIRQELKELQLDVWAAEHTEEERVETIGSLMKLVEKEVKNSLDPDVVFVTSAISLLVGMATYVGEPLRDELIIAINNLKP</sequence>
<accession>G0UWN4</accession>
<dbReference type="GO" id="GO:0055037">
    <property type="term" value="C:recycling endosome"/>
    <property type="evidence" value="ECO:0007669"/>
    <property type="project" value="TreeGrafter"/>
</dbReference>
<protein>
    <recommendedName>
        <fullName evidence="3">UDENN domain-containing protein</fullName>
    </recommendedName>
</protein>
<dbReference type="InterPro" id="IPR024224">
    <property type="entry name" value="DENND6"/>
</dbReference>
<evidence type="ECO:0000256" key="1">
    <source>
        <dbReference type="SAM" id="MobiDB-lite"/>
    </source>
</evidence>
<dbReference type="PANTHER" id="PTHR13677">
    <property type="entry name" value="LD41638P"/>
    <property type="match status" value="1"/>
</dbReference>
<feature type="compositionally biased region" description="Polar residues" evidence="1">
    <location>
        <begin position="395"/>
        <end position="407"/>
    </location>
</feature>
<feature type="region of interest" description="Disordered" evidence="1">
    <location>
        <begin position="383"/>
        <end position="433"/>
    </location>
</feature>
<gene>
    <name evidence="2" type="ORF">TCIL3000_10_5660</name>
</gene>
<dbReference type="VEuPathDB" id="TriTrypDB:TcIL3000_10_5660"/>
<evidence type="ECO:0000313" key="2">
    <source>
        <dbReference type="EMBL" id="CCC93800.1"/>
    </source>
</evidence>
<proteinExistence type="predicted"/>
<dbReference type="AlphaFoldDB" id="G0UWN4"/>
<dbReference type="PANTHER" id="PTHR13677:SF0">
    <property type="entry name" value="LD41638P"/>
    <property type="match status" value="1"/>
</dbReference>
<name>G0UWN4_TRYCI</name>
<evidence type="ECO:0008006" key="3">
    <source>
        <dbReference type="Google" id="ProtNLM"/>
    </source>
</evidence>
<dbReference type="GO" id="GO:0005085">
    <property type="term" value="F:guanyl-nucleotide exchange factor activity"/>
    <property type="evidence" value="ECO:0007669"/>
    <property type="project" value="InterPro"/>
</dbReference>
<organism evidence="2">
    <name type="scientific">Trypanosoma congolense (strain IL3000)</name>
    <dbReference type="NCBI Taxonomy" id="1068625"/>
    <lineage>
        <taxon>Eukaryota</taxon>
        <taxon>Discoba</taxon>
        <taxon>Euglenozoa</taxon>
        <taxon>Kinetoplastea</taxon>
        <taxon>Metakinetoplastina</taxon>
        <taxon>Trypanosomatida</taxon>
        <taxon>Trypanosomatidae</taxon>
        <taxon>Trypanosoma</taxon>
        <taxon>Nannomonas</taxon>
    </lineage>
</organism>